<proteinExistence type="predicted"/>
<feature type="short sequence motif" description="GXGXXG" evidence="4">
    <location>
        <begin position="101"/>
        <end position="106"/>
    </location>
</feature>
<dbReference type="InterPro" id="IPR002641">
    <property type="entry name" value="PNPLA_dom"/>
</dbReference>
<feature type="domain" description="PNPLA" evidence="6">
    <location>
        <begin position="97"/>
        <end position="339"/>
    </location>
</feature>
<feature type="region of interest" description="Disordered" evidence="5">
    <location>
        <begin position="411"/>
        <end position="432"/>
    </location>
</feature>
<dbReference type="GO" id="GO:0046486">
    <property type="term" value="P:glycerolipid metabolic process"/>
    <property type="evidence" value="ECO:0007669"/>
    <property type="project" value="UniProtKB-ARBA"/>
</dbReference>
<evidence type="ECO:0000256" key="4">
    <source>
        <dbReference type="PROSITE-ProRule" id="PRU01161"/>
    </source>
</evidence>
<feature type="active site" description="Nucleophile" evidence="4">
    <location>
        <position position="171"/>
    </location>
</feature>
<evidence type="ECO:0000256" key="5">
    <source>
        <dbReference type="SAM" id="MobiDB-lite"/>
    </source>
</evidence>
<dbReference type="Gene3D" id="3.40.1090.10">
    <property type="entry name" value="Cytosolic phospholipase A2 catalytic domain"/>
    <property type="match status" value="1"/>
</dbReference>
<dbReference type="GO" id="GO:0019369">
    <property type="term" value="P:arachidonate metabolic process"/>
    <property type="evidence" value="ECO:0007669"/>
    <property type="project" value="TreeGrafter"/>
</dbReference>
<evidence type="ECO:0000313" key="8">
    <source>
        <dbReference type="Proteomes" id="UP000250140"/>
    </source>
</evidence>
<dbReference type="AlphaFoldDB" id="A0A8E2JXI4"/>
<feature type="compositionally biased region" description="Basic residues" evidence="5">
    <location>
        <begin position="1"/>
        <end position="10"/>
    </location>
</feature>
<reference evidence="7 8" key="1">
    <citation type="journal article" date="2016" name="Nat. Commun.">
        <title>Ectomycorrhizal ecology is imprinted in the genome of the dominant symbiotic fungus Cenococcum geophilum.</title>
        <authorList>
            <consortium name="DOE Joint Genome Institute"/>
            <person name="Peter M."/>
            <person name="Kohler A."/>
            <person name="Ohm R.A."/>
            <person name="Kuo A."/>
            <person name="Krutzmann J."/>
            <person name="Morin E."/>
            <person name="Arend M."/>
            <person name="Barry K.W."/>
            <person name="Binder M."/>
            <person name="Choi C."/>
            <person name="Clum A."/>
            <person name="Copeland A."/>
            <person name="Grisel N."/>
            <person name="Haridas S."/>
            <person name="Kipfer T."/>
            <person name="LaButti K."/>
            <person name="Lindquist E."/>
            <person name="Lipzen A."/>
            <person name="Maire R."/>
            <person name="Meier B."/>
            <person name="Mihaltcheva S."/>
            <person name="Molinier V."/>
            <person name="Murat C."/>
            <person name="Poggeler S."/>
            <person name="Quandt C.A."/>
            <person name="Sperisen C."/>
            <person name="Tritt A."/>
            <person name="Tisserant E."/>
            <person name="Crous P.W."/>
            <person name="Henrissat B."/>
            <person name="Nehls U."/>
            <person name="Egli S."/>
            <person name="Spatafora J.W."/>
            <person name="Grigoriev I.V."/>
            <person name="Martin F.M."/>
        </authorList>
    </citation>
    <scope>NUCLEOTIDE SEQUENCE [LARGE SCALE GENOMIC DNA]</scope>
    <source>
        <strain evidence="7 8">CBS 207.34</strain>
    </source>
</reference>
<evidence type="ECO:0000256" key="1">
    <source>
        <dbReference type="ARBA" id="ARBA00022801"/>
    </source>
</evidence>
<feature type="compositionally biased region" description="Polar residues" evidence="5">
    <location>
        <begin position="28"/>
        <end position="44"/>
    </location>
</feature>
<dbReference type="Proteomes" id="UP000250140">
    <property type="component" value="Unassembled WGS sequence"/>
</dbReference>
<keyword evidence="3 4" id="KW-0443">Lipid metabolism</keyword>
<dbReference type="Pfam" id="PF01734">
    <property type="entry name" value="Patatin"/>
    <property type="match status" value="1"/>
</dbReference>
<protein>
    <submittedName>
        <fullName evidence="7">FabD/lysophospholipase-like protein</fullName>
    </submittedName>
</protein>
<dbReference type="PANTHER" id="PTHR24185">
    <property type="entry name" value="CALCIUM-INDEPENDENT PHOSPHOLIPASE A2-GAMMA"/>
    <property type="match status" value="1"/>
</dbReference>
<dbReference type="PANTHER" id="PTHR24185:SF1">
    <property type="entry name" value="CALCIUM-INDEPENDENT PHOSPHOLIPASE A2-GAMMA"/>
    <property type="match status" value="1"/>
</dbReference>
<dbReference type="GO" id="GO:0047499">
    <property type="term" value="F:calcium-independent phospholipase A2 activity"/>
    <property type="evidence" value="ECO:0007669"/>
    <property type="project" value="TreeGrafter"/>
</dbReference>
<dbReference type="GO" id="GO:0016042">
    <property type="term" value="P:lipid catabolic process"/>
    <property type="evidence" value="ECO:0007669"/>
    <property type="project" value="UniProtKB-UniRule"/>
</dbReference>
<feature type="region of interest" description="Disordered" evidence="5">
    <location>
        <begin position="1"/>
        <end position="52"/>
    </location>
</feature>
<accession>A0A8E2JXI4</accession>
<dbReference type="SUPFAM" id="SSF52151">
    <property type="entry name" value="FabD/lysophospholipase-like"/>
    <property type="match status" value="1"/>
</dbReference>
<dbReference type="InterPro" id="IPR016035">
    <property type="entry name" value="Acyl_Trfase/lysoPLipase"/>
</dbReference>
<evidence type="ECO:0000313" key="7">
    <source>
        <dbReference type="EMBL" id="OCL12827.1"/>
    </source>
</evidence>
<name>A0A8E2JXI4_9PEZI</name>
<dbReference type="OrthoDB" id="1658288at2759"/>
<gene>
    <name evidence="7" type="ORF">AOQ84DRAFT_311544</name>
</gene>
<dbReference type="GO" id="GO:0016020">
    <property type="term" value="C:membrane"/>
    <property type="evidence" value="ECO:0007669"/>
    <property type="project" value="TreeGrafter"/>
</dbReference>
<feature type="active site" description="Proton acceptor" evidence="4">
    <location>
        <position position="326"/>
    </location>
</feature>
<evidence type="ECO:0000256" key="3">
    <source>
        <dbReference type="ARBA" id="ARBA00023098"/>
    </source>
</evidence>
<comment type="caution">
    <text evidence="4">Lacks conserved residue(s) required for the propagation of feature annotation.</text>
</comment>
<organism evidence="7 8">
    <name type="scientific">Glonium stellatum</name>
    <dbReference type="NCBI Taxonomy" id="574774"/>
    <lineage>
        <taxon>Eukaryota</taxon>
        <taxon>Fungi</taxon>
        <taxon>Dikarya</taxon>
        <taxon>Ascomycota</taxon>
        <taxon>Pezizomycotina</taxon>
        <taxon>Dothideomycetes</taxon>
        <taxon>Pleosporomycetidae</taxon>
        <taxon>Gloniales</taxon>
        <taxon>Gloniaceae</taxon>
        <taxon>Glonium</taxon>
    </lineage>
</organism>
<sequence length="543" mass="61092">MAPSFKKRSSSSHPPSQRTEPTKPTEALSKTSLDSSPTLHSHTAPSFIPTHGRSATSPAAFLSVVDEDSTSNVEKALNDSLGNILELGILWKRKTVLSLDGGGVRGLCSLYILRRLMSTVREMEESHGTLYSAQSLLPDNDVDSKEKRCSESRLKGVFLPCHYFDYITGTSTGGIIALMLGRLQFTIEEAIISYKDLWGWMAENSSYNRMLSFKKGKYSNSQNFEMALENIFKSQSQLLTLGSDPRMCRTFVLAMETGEKGFQAPYLFRSYPFVKGGMTEFNLNPKEDTESYRIVDVCRAVSASSQQSIKLQSKPEKSTKPIKIRDGSRWTMNPSLEAYREIHSMHFDVKTPIHYLLSVGCGVKTKRSGLIKVFSPRNSFPTGTNWEDIATEEMMRDKSLQSEFGYCRLAGPEVLPGPDQNDRKSNPKGEQSFQKIENAVNKYCDAYMDKIEACARALVSLRRRRAKTSRWEEFAFGYKYKCQDPSCAEGIPLFDHRADFVDHLRRAHEGPPETEEELPELEKIISKSRTMALCRPAAAKCSI</sequence>
<feature type="short sequence motif" description="GXSXG" evidence="4">
    <location>
        <begin position="169"/>
        <end position="173"/>
    </location>
</feature>
<keyword evidence="2 4" id="KW-0442">Lipid degradation</keyword>
<evidence type="ECO:0000256" key="2">
    <source>
        <dbReference type="ARBA" id="ARBA00022963"/>
    </source>
</evidence>
<evidence type="ECO:0000259" key="6">
    <source>
        <dbReference type="PROSITE" id="PS51635"/>
    </source>
</evidence>
<dbReference type="PROSITE" id="PS51635">
    <property type="entry name" value="PNPLA"/>
    <property type="match status" value="1"/>
</dbReference>
<dbReference type="EMBL" id="KV748826">
    <property type="protein sequence ID" value="OCL12827.1"/>
    <property type="molecule type" value="Genomic_DNA"/>
</dbReference>
<keyword evidence="8" id="KW-1185">Reference proteome</keyword>
<keyword evidence="1 4" id="KW-0378">Hydrolase</keyword>